<protein>
    <recommendedName>
        <fullName evidence="3">Peptidase family M23</fullName>
    </recommendedName>
</protein>
<gene>
    <name evidence="1" type="ORF">K6T82_05075</name>
</gene>
<evidence type="ECO:0000313" key="2">
    <source>
        <dbReference type="Proteomes" id="UP001139366"/>
    </source>
</evidence>
<reference evidence="1 2" key="1">
    <citation type="journal article" date="2023" name="Antonie Van Leeuwenhoek">
        <title>Flavobacterium potami sp. nov., a multi-metal resistance genes harbouring bacterium isolated from shallow river silt.</title>
        <authorList>
            <person name="Li S."/>
            <person name="Mao S."/>
            <person name="Mu W."/>
            <person name="Guo B."/>
            <person name="Li C."/>
            <person name="Zhu Q."/>
            <person name="Hou X."/>
            <person name="Zhao Y."/>
            <person name="Wei S."/>
            <person name="Liu H."/>
            <person name="Liu A."/>
        </authorList>
    </citation>
    <scope>NUCLEOTIDE SEQUENCE [LARGE SCALE GENOMIC DNA]</scope>
    <source>
        <strain evidence="1 2">17A</strain>
    </source>
</reference>
<sequence>MSKSNFLRILVFFLVGFNTITAQNQIYITKVRNLDNSVEFKYNKAVQGNYFVEFNIENVSNVKDIASIKKTYNVNLIGDTGTLFKLYPDDKEKPINCSYSYSYTRGLIKPQIDYAVTYLLPFKENKNVTIYESNRFNVRSDIWKNYVVYSKTKDTICAMRKGVVVDIKRNALDNKGSIVFKTEIIVDHADGTNASYVGIDEKSLAVKVNDAILPGTYLGVMDDILDEGKNRNFKFNIYYFSNEEIDGVDGEKNVKIIEKSVMPVFYTSNGYQNLMADQNYTVKYTDEILFKEMTPEEKTNYKS</sequence>
<dbReference type="AlphaFoldDB" id="A0A9X1H8L1"/>
<keyword evidence="2" id="KW-1185">Reference proteome</keyword>
<dbReference type="InterPro" id="IPR011055">
    <property type="entry name" value="Dup_hybrid_motif"/>
</dbReference>
<dbReference type="EMBL" id="JAINUY010000001">
    <property type="protein sequence ID" value="MBZ4034127.1"/>
    <property type="molecule type" value="Genomic_DNA"/>
</dbReference>
<proteinExistence type="predicted"/>
<accession>A0A9X1H8L1</accession>
<dbReference type="Proteomes" id="UP001139366">
    <property type="component" value="Unassembled WGS sequence"/>
</dbReference>
<organism evidence="1 2">
    <name type="scientific">Flavobacterium potami</name>
    <dbReference type="NCBI Taxonomy" id="2872310"/>
    <lineage>
        <taxon>Bacteria</taxon>
        <taxon>Pseudomonadati</taxon>
        <taxon>Bacteroidota</taxon>
        <taxon>Flavobacteriia</taxon>
        <taxon>Flavobacteriales</taxon>
        <taxon>Flavobacteriaceae</taxon>
        <taxon>Flavobacterium</taxon>
    </lineage>
</organism>
<dbReference type="RefSeq" id="WP_223704842.1">
    <property type="nucleotide sequence ID" value="NZ_JAINUY010000001.1"/>
</dbReference>
<dbReference type="Gene3D" id="2.70.70.10">
    <property type="entry name" value="Glucose Permease (Domain IIA)"/>
    <property type="match status" value="1"/>
</dbReference>
<evidence type="ECO:0000313" key="1">
    <source>
        <dbReference type="EMBL" id="MBZ4034127.1"/>
    </source>
</evidence>
<comment type="caution">
    <text evidence="1">The sequence shown here is derived from an EMBL/GenBank/DDBJ whole genome shotgun (WGS) entry which is preliminary data.</text>
</comment>
<evidence type="ECO:0008006" key="3">
    <source>
        <dbReference type="Google" id="ProtNLM"/>
    </source>
</evidence>
<name>A0A9X1H8L1_9FLAO</name>